<name>A0AAJ0ANV7_9PEZI</name>
<accession>A0AAJ0ANV7</accession>
<dbReference type="Proteomes" id="UP001224890">
    <property type="component" value="Unassembled WGS sequence"/>
</dbReference>
<evidence type="ECO:0000259" key="1">
    <source>
        <dbReference type="Pfam" id="PF23584"/>
    </source>
</evidence>
<dbReference type="RefSeq" id="XP_060431361.1">
    <property type="nucleotide sequence ID" value="XM_060574527.1"/>
</dbReference>
<feature type="domain" description="DUF7136" evidence="1">
    <location>
        <begin position="90"/>
        <end position="302"/>
    </location>
</feature>
<gene>
    <name evidence="2" type="ORF">BDP55DRAFT_659045</name>
</gene>
<proteinExistence type="predicted"/>
<dbReference type="InterPro" id="IPR055560">
    <property type="entry name" value="DUF7136"/>
</dbReference>
<dbReference type="Pfam" id="PF23584">
    <property type="entry name" value="DUF7136"/>
    <property type="match status" value="1"/>
</dbReference>
<protein>
    <recommendedName>
        <fullName evidence="1">DUF7136 domain-containing protein</fullName>
    </recommendedName>
</protein>
<dbReference type="EMBL" id="JAHMHR010000014">
    <property type="protein sequence ID" value="KAK1687666.1"/>
    <property type="molecule type" value="Genomic_DNA"/>
</dbReference>
<keyword evidence="3" id="KW-1185">Reference proteome</keyword>
<reference evidence="2" key="1">
    <citation type="submission" date="2021-06" db="EMBL/GenBank/DDBJ databases">
        <title>Comparative genomics, transcriptomics and evolutionary studies reveal genomic signatures of adaptation to plant cell wall in hemibiotrophic fungi.</title>
        <authorList>
            <consortium name="DOE Joint Genome Institute"/>
            <person name="Baroncelli R."/>
            <person name="Diaz J.F."/>
            <person name="Benocci T."/>
            <person name="Peng M."/>
            <person name="Battaglia E."/>
            <person name="Haridas S."/>
            <person name="Andreopoulos W."/>
            <person name="Labutti K."/>
            <person name="Pangilinan J."/>
            <person name="Floch G.L."/>
            <person name="Makela M.R."/>
            <person name="Henrissat B."/>
            <person name="Grigoriev I.V."/>
            <person name="Crouch J.A."/>
            <person name="De Vries R.P."/>
            <person name="Sukno S.A."/>
            <person name="Thon M.R."/>
        </authorList>
    </citation>
    <scope>NUCLEOTIDE SEQUENCE</scope>
    <source>
        <strain evidence="2">CBS 193.32</strain>
    </source>
</reference>
<comment type="caution">
    <text evidence="2">The sequence shown here is derived from an EMBL/GenBank/DDBJ whole genome shotgun (WGS) entry which is preliminary data.</text>
</comment>
<sequence length="351" mass="38448">MLITIDPFGQFGVPGRSIFTFRRTTFLRFCVDYLNLCSPDGISLSLWKLKDITYHTSNKPAMHVSRSRSLQLLTLFAGFSSAATTTTTPSTSVEVDLAFPRNGSTYKPVWPFPFVFAVRNASKLWPESDEKNFYNFWVKWDLTGYTDINDADTGQLFSSGVWQTEAKNKTADTYTIIDASRRDLVNATQREFRLRYTATMFSACPKNATGEGPSSKVYDVSYNGTAFFTTDPNGQIPSLVDTTACPDFVGSFEITGNSHDYGDICPVVSDKEPASEACGFKMDAALETQVKEAMLTRANCQNGTWPDPEGKLSALSCNAVKTSDAGAKLLGGLVTKSSALVLILASAWAIV</sequence>
<organism evidence="2 3">
    <name type="scientific">Colletotrichum godetiae</name>
    <dbReference type="NCBI Taxonomy" id="1209918"/>
    <lineage>
        <taxon>Eukaryota</taxon>
        <taxon>Fungi</taxon>
        <taxon>Dikarya</taxon>
        <taxon>Ascomycota</taxon>
        <taxon>Pezizomycotina</taxon>
        <taxon>Sordariomycetes</taxon>
        <taxon>Hypocreomycetidae</taxon>
        <taxon>Glomerellales</taxon>
        <taxon>Glomerellaceae</taxon>
        <taxon>Colletotrichum</taxon>
        <taxon>Colletotrichum acutatum species complex</taxon>
    </lineage>
</organism>
<evidence type="ECO:0000313" key="2">
    <source>
        <dbReference type="EMBL" id="KAK1687666.1"/>
    </source>
</evidence>
<dbReference type="GeneID" id="85459053"/>
<dbReference type="AlphaFoldDB" id="A0AAJ0ANV7"/>
<evidence type="ECO:0000313" key="3">
    <source>
        <dbReference type="Proteomes" id="UP001224890"/>
    </source>
</evidence>